<dbReference type="KEGG" id="hfl:PUV54_12285"/>
<feature type="transmembrane region" description="Helical" evidence="8">
    <location>
        <begin position="231"/>
        <end position="250"/>
    </location>
</feature>
<evidence type="ECO:0000313" key="9">
    <source>
        <dbReference type="EMBL" id="WDI30731.1"/>
    </source>
</evidence>
<sequence>MNPFAMTGSVAIDAVRETGRIADFGARGAFAWVTGPFYWRAFFSALARIGFASLPVVGLTAIFTGGALALNIYDGSLRFNAETFLPQILGVSIVRELGPVLAALMVAGRCSSAMAAEIGTMRVTEQIDAMSTLAVDPFKYLIAPRVLATTLALPLLVLIADIIGVYGGYLVAVYALDFSGPIFVTNIAEFLENRDVISGLIKAAVFGLLISVMGCYYGFNSRGGAQGVGSSTRTAVVASAVVVLASNYLMTSLLVEI</sequence>
<keyword evidence="5 8" id="KW-0812">Transmembrane</keyword>
<organism evidence="9 10">
    <name type="scientific">Hyphococcus flavus</name>
    <dbReference type="NCBI Taxonomy" id="1866326"/>
    <lineage>
        <taxon>Bacteria</taxon>
        <taxon>Pseudomonadati</taxon>
        <taxon>Pseudomonadota</taxon>
        <taxon>Alphaproteobacteria</taxon>
        <taxon>Parvularculales</taxon>
        <taxon>Parvularculaceae</taxon>
        <taxon>Hyphococcus</taxon>
    </lineage>
</organism>
<proteinExistence type="inferred from homology"/>
<dbReference type="EMBL" id="CP118166">
    <property type="protein sequence ID" value="WDI30731.1"/>
    <property type="molecule type" value="Genomic_DNA"/>
</dbReference>
<protein>
    <submittedName>
        <fullName evidence="9">ABC transporter permease</fullName>
    </submittedName>
</protein>
<evidence type="ECO:0000256" key="5">
    <source>
        <dbReference type="ARBA" id="ARBA00022692"/>
    </source>
</evidence>
<dbReference type="GO" id="GO:0005548">
    <property type="term" value="F:phospholipid transporter activity"/>
    <property type="evidence" value="ECO:0007669"/>
    <property type="project" value="TreeGrafter"/>
</dbReference>
<keyword evidence="8" id="KW-0997">Cell inner membrane</keyword>
<name>A0AAF0CE53_9PROT</name>
<evidence type="ECO:0000256" key="6">
    <source>
        <dbReference type="ARBA" id="ARBA00022989"/>
    </source>
</evidence>
<dbReference type="NCBIfam" id="TIGR00056">
    <property type="entry name" value="MlaE family lipid ABC transporter permease subunit"/>
    <property type="match status" value="1"/>
</dbReference>
<keyword evidence="7 8" id="KW-0472">Membrane</keyword>
<dbReference type="Pfam" id="PF02405">
    <property type="entry name" value="MlaE"/>
    <property type="match status" value="1"/>
</dbReference>
<feature type="transmembrane region" description="Helical" evidence="8">
    <location>
        <begin position="196"/>
        <end position="219"/>
    </location>
</feature>
<reference evidence="9" key="1">
    <citation type="submission" date="2023-02" db="EMBL/GenBank/DDBJ databases">
        <title>Genome sequence of Hyphococcus flavus.</title>
        <authorList>
            <person name="Rong J.-C."/>
            <person name="Zhao Q."/>
            <person name="Yi M."/>
            <person name="Wu J.-Y."/>
        </authorList>
    </citation>
    <scope>NUCLEOTIDE SEQUENCE</scope>
    <source>
        <strain evidence="9">MCCC 1K03223</strain>
    </source>
</reference>
<dbReference type="GO" id="GO:0043190">
    <property type="term" value="C:ATP-binding cassette (ABC) transporter complex"/>
    <property type="evidence" value="ECO:0007669"/>
    <property type="project" value="InterPro"/>
</dbReference>
<comment type="similarity">
    <text evidence="3 8">Belongs to the MlaE permease family.</text>
</comment>
<keyword evidence="6 8" id="KW-1133">Transmembrane helix</keyword>
<gene>
    <name evidence="9" type="ORF">PUV54_12285</name>
</gene>
<dbReference type="InterPro" id="IPR030802">
    <property type="entry name" value="Permease_MalE"/>
</dbReference>
<accession>A0AAF0CE53</accession>
<dbReference type="InterPro" id="IPR003453">
    <property type="entry name" value="ABC_MlaE_roteobac"/>
</dbReference>
<evidence type="ECO:0000256" key="7">
    <source>
        <dbReference type="ARBA" id="ARBA00023136"/>
    </source>
</evidence>
<dbReference type="PANTHER" id="PTHR30188">
    <property type="entry name" value="ABC TRANSPORTER PERMEASE PROTEIN-RELATED"/>
    <property type="match status" value="1"/>
</dbReference>
<feature type="transmembrane region" description="Helical" evidence="8">
    <location>
        <begin position="45"/>
        <end position="70"/>
    </location>
</feature>
<dbReference type="RefSeq" id="WP_274492545.1">
    <property type="nucleotide sequence ID" value="NZ_CP118166.1"/>
</dbReference>
<evidence type="ECO:0000256" key="3">
    <source>
        <dbReference type="ARBA" id="ARBA00007556"/>
    </source>
</evidence>
<evidence type="ECO:0000256" key="2">
    <source>
        <dbReference type="ARBA" id="ARBA00004141"/>
    </source>
</evidence>
<comment type="subcellular location">
    <subcellularLocation>
        <location evidence="8">Cell inner membrane</location>
        <topology evidence="8">Multi-pass membrane protein</topology>
    </subcellularLocation>
    <subcellularLocation>
        <location evidence="2">Membrane</location>
        <topology evidence="2">Multi-pass membrane protein</topology>
    </subcellularLocation>
</comment>
<evidence type="ECO:0000313" key="10">
    <source>
        <dbReference type="Proteomes" id="UP001214043"/>
    </source>
</evidence>
<dbReference type="AlphaFoldDB" id="A0AAF0CE53"/>
<dbReference type="PANTHER" id="PTHR30188:SF4">
    <property type="entry name" value="PROTEIN TRIGALACTOSYLDIACYLGLYCEROL 1, CHLOROPLASTIC"/>
    <property type="match status" value="1"/>
</dbReference>
<keyword evidence="10" id="KW-1185">Reference proteome</keyword>
<comment type="function">
    <text evidence="1">Could be part of an ABC transporter complex.</text>
</comment>
<dbReference type="Proteomes" id="UP001214043">
    <property type="component" value="Chromosome"/>
</dbReference>
<comment type="caution">
    <text evidence="8">Lacks conserved residue(s) required for the propagation of feature annotation.</text>
</comment>
<keyword evidence="8" id="KW-1003">Cell membrane</keyword>
<evidence type="ECO:0000256" key="8">
    <source>
        <dbReference type="RuleBase" id="RU362044"/>
    </source>
</evidence>
<evidence type="ECO:0000256" key="4">
    <source>
        <dbReference type="ARBA" id="ARBA00022448"/>
    </source>
</evidence>
<keyword evidence="4" id="KW-0813">Transport</keyword>
<feature type="transmembrane region" description="Helical" evidence="8">
    <location>
        <begin position="151"/>
        <end position="176"/>
    </location>
</feature>
<evidence type="ECO:0000256" key="1">
    <source>
        <dbReference type="ARBA" id="ARBA00003787"/>
    </source>
</evidence>